<dbReference type="EMBL" id="NEXX01000001">
    <property type="protein sequence ID" value="OUY08558.1"/>
    <property type="molecule type" value="Genomic_DNA"/>
</dbReference>
<dbReference type="SMART" id="SM00342">
    <property type="entry name" value="HTH_ARAC"/>
    <property type="match status" value="1"/>
</dbReference>
<feature type="domain" description="HTH araC/xylS-type" evidence="4">
    <location>
        <begin position="241"/>
        <end position="338"/>
    </location>
</feature>
<dbReference type="GO" id="GO:0000976">
    <property type="term" value="F:transcription cis-regulatory region binding"/>
    <property type="evidence" value="ECO:0007669"/>
    <property type="project" value="TreeGrafter"/>
</dbReference>
<dbReference type="InterPro" id="IPR018060">
    <property type="entry name" value="HTH_AraC"/>
</dbReference>
<keyword evidence="3" id="KW-0804">Transcription</keyword>
<protein>
    <submittedName>
        <fullName evidence="5">AraC family transcriptional regulator</fullName>
    </submittedName>
</protein>
<evidence type="ECO:0000256" key="1">
    <source>
        <dbReference type="ARBA" id="ARBA00023015"/>
    </source>
</evidence>
<comment type="caution">
    <text evidence="5">The sequence shown here is derived from an EMBL/GenBank/DDBJ whole genome shotgun (WGS) entry which is preliminary data.</text>
</comment>
<evidence type="ECO:0000256" key="3">
    <source>
        <dbReference type="ARBA" id="ARBA00023163"/>
    </source>
</evidence>
<dbReference type="InterPro" id="IPR009057">
    <property type="entry name" value="Homeodomain-like_sf"/>
</dbReference>
<dbReference type="PANTHER" id="PTHR47894">
    <property type="entry name" value="HTH-TYPE TRANSCRIPTIONAL REGULATOR GADX"/>
    <property type="match status" value="1"/>
</dbReference>
<sequence>MTVQIIVGYLRLIQRVLQQEQIDLHQIGVPDVLIQQFHAYLLNEQSHQFDLAQYAQLLQHLQTQFDRPISLVLAERVALQDIGLVGYLASTSLDLQHALQLFGQYYPLLYKQTNTEPLNILQETHYIKIYWRGLCEEWKSFYELNLALLFKIASMVVQVDLMPPTHLTLGYTPQLALSYYQQFFNCSVQVEPKQYSIQFPKQVLAVRSMAADSQLNQMFSKQAENYLAISNPALQQQQFKYKITTLIEQGLLQQGRLQCYIATQLHCSERTLQRQLKYYSLHFQDIVDEYRLQKSMQYLQQGKSFTDIAELLAYADQSAFSRAFKRWTGKTPKQFLKENSQSAFDQDA</sequence>
<keyword evidence="2" id="KW-0238">DNA-binding</keyword>
<accession>A0A1Z9Z239</accession>
<dbReference type="RefSeq" id="WP_087619226.1">
    <property type="nucleotide sequence ID" value="NZ_NEXX01000001.1"/>
</dbReference>
<evidence type="ECO:0000259" key="4">
    <source>
        <dbReference type="PROSITE" id="PS01124"/>
    </source>
</evidence>
<dbReference type="InterPro" id="IPR032687">
    <property type="entry name" value="AraC-type_N"/>
</dbReference>
<dbReference type="PROSITE" id="PS00041">
    <property type="entry name" value="HTH_ARAC_FAMILY_1"/>
    <property type="match status" value="1"/>
</dbReference>
<keyword evidence="6" id="KW-1185">Reference proteome</keyword>
<dbReference type="PANTHER" id="PTHR47894:SF1">
    <property type="entry name" value="HTH-TYPE TRANSCRIPTIONAL REGULATOR VQSM"/>
    <property type="match status" value="1"/>
</dbReference>
<name>A0A1Z9Z239_9GAMM</name>
<keyword evidence="1" id="KW-0805">Transcription regulation</keyword>
<proteinExistence type="predicted"/>
<dbReference type="OrthoDB" id="6712050at2"/>
<dbReference type="GO" id="GO:0005829">
    <property type="term" value="C:cytosol"/>
    <property type="evidence" value="ECO:0007669"/>
    <property type="project" value="TreeGrafter"/>
</dbReference>
<dbReference type="GO" id="GO:0003700">
    <property type="term" value="F:DNA-binding transcription factor activity"/>
    <property type="evidence" value="ECO:0007669"/>
    <property type="project" value="InterPro"/>
</dbReference>
<dbReference type="Pfam" id="PF12833">
    <property type="entry name" value="HTH_18"/>
    <property type="match status" value="1"/>
</dbReference>
<organism evidence="5 6">
    <name type="scientific">Acinetobacter populi</name>
    <dbReference type="NCBI Taxonomy" id="1582270"/>
    <lineage>
        <taxon>Bacteria</taxon>
        <taxon>Pseudomonadati</taxon>
        <taxon>Pseudomonadota</taxon>
        <taxon>Gammaproteobacteria</taxon>
        <taxon>Moraxellales</taxon>
        <taxon>Moraxellaceae</taxon>
        <taxon>Acinetobacter</taxon>
    </lineage>
</organism>
<evidence type="ECO:0000256" key="2">
    <source>
        <dbReference type="ARBA" id="ARBA00023125"/>
    </source>
</evidence>
<dbReference type="PROSITE" id="PS01124">
    <property type="entry name" value="HTH_ARAC_FAMILY_2"/>
    <property type="match status" value="1"/>
</dbReference>
<dbReference type="Proteomes" id="UP000196536">
    <property type="component" value="Unassembled WGS sequence"/>
</dbReference>
<dbReference type="SUPFAM" id="SSF46689">
    <property type="entry name" value="Homeodomain-like"/>
    <property type="match status" value="1"/>
</dbReference>
<gene>
    <name evidence="5" type="ORF">CAP51_02810</name>
</gene>
<evidence type="ECO:0000313" key="6">
    <source>
        <dbReference type="Proteomes" id="UP000196536"/>
    </source>
</evidence>
<reference evidence="5 6" key="1">
    <citation type="submission" date="2017-05" db="EMBL/GenBank/DDBJ databases">
        <title>Acinetobacter populi ANC 5415 (= PBJ7), whole genome shotgun sequencing project.</title>
        <authorList>
            <person name="Nemec A."/>
            <person name="Radolfova-Krizova L."/>
        </authorList>
    </citation>
    <scope>NUCLEOTIDE SEQUENCE [LARGE SCALE GENOMIC DNA]</scope>
    <source>
        <strain evidence="5 6">PBJ7</strain>
    </source>
</reference>
<dbReference type="InterPro" id="IPR018062">
    <property type="entry name" value="HTH_AraC-typ_CS"/>
</dbReference>
<evidence type="ECO:0000313" key="5">
    <source>
        <dbReference type="EMBL" id="OUY08558.1"/>
    </source>
</evidence>
<dbReference type="Gene3D" id="1.10.10.60">
    <property type="entry name" value="Homeodomain-like"/>
    <property type="match status" value="1"/>
</dbReference>
<dbReference type="AlphaFoldDB" id="A0A1Z9Z239"/>
<dbReference type="Pfam" id="PF12625">
    <property type="entry name" value="Arabinose_bd"/>
    <property type="match status" value="1"/>
</dbReference>